<evidence type="ECO:0000256" key="1">
    <source>
        <dbReference type="ARBA" id="ARBA00010876"/>
    </source>
</evidence>
<gene>
    <name evidence="3" type="ORF">G3R48_15240</name>
</gene>
<evidence type="ECO:0000313" key="4">
    <source>
        <dbReference type="Proteomes" id="UP000811844"/>
    </source>
</evidence>
<reference evidence="3 4" key="1">
    <citation type="submission" date="2020-02" db="EMBL/GenBank/DDBJ databases">
        <title>Shewanella WXL01 sp. nov., a marine bacterium isolated from green algae in Luhuitou Fringing Reef (Northern South China Sea).</title>
        <authorList>
            <person name="Wang X."/>
        </authorList>
    </citation>
    <scope>NUCLEOTIDE SEQUENCE [LARGE SCALE GENOMIC DNA]</scope>
    <source>
        <strain evidence="3 4">MCCC 1A01895</strain>
    </source>
</reference>
<dbReference type="InterPro" id="IPR006508">
    <property type="entry name" value="PsdUridine_synth_RluA-like"/>
</dbReference>
<dbReference type="InterPro" id="IPR020103">
    <property type="entry name" value="PsdUridine_synth_cat_dom_sf"/>
</dbReference>
<dbReference type="Gene3D" id="3.30.2350.10">
    <property type="entry name" value="Pseudouridine synthase"/>
    <property type="match status" value="1"/>
</dbReference>
<dbReference type="NCBIfam" id="TIGR01621">
    <property type="entry name" value="RluA-like"/>
    <property type="match status" value="1"/>
</dbReference>
<comment type="similarity">
    <text evidence="1">Belongs to the pseudouridine synthase RluA family.</text>
</comment>
<dbReference type="PANTHER" id="PTHR21600:SF87">
    <property type="entry name" value="RNA PSEUDOURIDYLATE SYNTHASE DOMAIN-CONTAINING PROTEIN 1"/>
    <property type="match status" value="1"/>
</dbReference>
<dbReference type="EMBL" id="JAAIKR010000018">
    <property type="protein sequence ID" value="MBR9729332.1"/>
    <property type="molecule type" value="Genomic_DNA"/>
</dbReference>
<dbReference type="PANTHER" id="PTHR21600">
    <property type="entry name" value="MITOCHONDRIAL RNA PSEUDOURIDINE SYNTHASE"/>
    <property type="match status" value="1"/>
</dbReference>
<dbReference type="CDD" id="cd02869">
    <property type="entry name" value="PseudoU_synth_RluA_like"/>
    <property type="match status" value="1"/>
</dbReference>
<sequence>MYQIISQQDDFIIIDKSPQVHFHSQDSQAGVVAKVEQDLAIKLFAVHRLDTPTSGLLILAKSAAAAAIFTQMFTAHQVQKYYLAIAKGKPKKKQGWIIGDMAKSRRSMFKLLRSQDNPAVTQFFCLPLFDGFRLYLLKPHSGKTHQLRVAMASIGVPIFGDPLYGHTIKPLHNEQQPSRCYLHAYSLSFTYQGRVFNFQSRPSQGDLFTHDDSVSLLSAQWAAPASLAWPERK</sequence>
<evidence type="ECO:0000313" key="3">
    <source>
        <dbReference type="EMBL" id="MBR9729332.1"/>
    </source>
</evidence>
<comment type="caution">
    <text evidence="3">The sequence shown here is derived from an EMBL/GenBank/DDBJ whole genome shotgun (WGS) entry which is preliminary data.</text>
</comment>
<dbReference type="InterPro" id="IPR006145">
    <property type="entry name" value="PsdUridine_synth_RsuA/RluA"/>
</dbReference>
<accession>A0ABS5I5N3</accession>
<dbReference type="InterPro" id="IPR006224">
    <property type="entry name" value="PsdUridine_synth_RluA-like_CS"/>
</dbReference>
<feature type="domain" description="Pseudouridine synthase RsuA/RluA-like" evidence="2">
    <location>
        <begin position="10"/>
        <end position="153"/>
    </location>
</feature>
<organism evidence="3 4">
    <name type="scientific">Shewanella intestini</name>
    <dbReference type="NCBI Taxonomy" id="2017544"/>
    <lineage>
        <taxon>Bacteria</taxon>
        <taxon>Pseudomonadati</taxon>
        <taxon>Pseudomonadota</taxon>
        <taxon>Gammaproteobacteria</taxon>
        <taxon>Alteromonadales</taxon>
        <taxon>Shewanellaceae</taxon>
        <taxon>Shewanella</taxon>
    </lineage>
</organism>
<keyword evidence="4" id="KW-1185">Reference proteome</keyword>
<dbReference type="SUPFAM" id="SSF55120">
    <property type="entry name" value="Pseudouridine synthase"/>
    <property type="match status" value="1"/>
</dbReference>
<dbReference type="Pfam" id="PF00849">
    <property type="entry name" value="PseudoU_synth_2"/>
    <property type="match status" value="1"/>
</dbReference>
<name>A0ABS5I5N3_9GAMM</name>
<dbReference type="RefSeq" id="WP_153666115.1">
    <property type="nucleotide sequence ID" value="NZ_JAAIKR010000018.1"/>
</dbReference>
<dbReference type="PROSITE" id="PS01129">
    <property type="entry name" value="PSI_RLU"/>
    <property type="match status" value="1"/>
</dbReference>
<dbReference type="InterPro" id="IPR050188">
    <property type="entry name" value="RluA_PseudoU_synthase"/>
</dbReference>
<proteinExistence type="inferred from homology"/>
<dbReference type="Proteomes" id="UP000811844">
    <property type="component" value="Unassembled WGS sequence"/>
</dbReference>
<evidence type="ECO:0000259" key="2">
    <source>
        <dbReference type="Pfam" id="PF00849"/>
    </source>
</evidence>
<protein>
    <submittedName>
        <fullName evidence="3">TIGR01621 family pseudouridine synthase</fullName>
    </submittedName>
</protein>